<dbReference type="PANTHER" id="PTHR10302:SF27">
    <property type="entry name" value="SINGLE-STRANDED DNA-BINDING PROTEIN"/>
    <property type="match status" value="1"/>
</dbReference>
<dbReference type="InterPro" id="IPR011344">
    <property type="entry name" value="ssDNA-bd"/>
</dbReference>
<evidence type="ECO:0000313" key="5">
    <source>
        <dbReference type="EMBL" id="QNE90371.1"/>
    </source>
</evidence>
<dbReference type="InterPro" id="IPR012340">
    <property type="entry name" value="NA-bd_OB-fold"/>
</dbReference>
<gene>
    <name evidence="5" type="ORF">H0194_05250</name>
</gene>
<feature type="region of interest" description="Disordered" evidence="4">
    <location>
        <begin position="141"/>
        <end position="200"/>
    </location>
</feature>
<feature type="compositionally biased region" description="Low complexity" evidence="4">
    <location>
        <begin position="161"/>
        <end position="181"/>
    </location>
</feature>
<dbReference type="PROSITE" id="PS50935">
    <property type="entry name" value="SSB"/>
    <property type="match status" value="1"/>
</dbReference>
<dbReference type="KEGG" id="cik:H0194_05250"/>
<dbReference type="Proteomes" id="UP000515743">
    <property type="component" value="Chromosome"/>
</dbReference>
<name>A0A7G7CS05_9CORY</name>
<dbReference type="AlphaFoldDB" id="A0A7G7CS05"/>
<dbReference type="InterPro" id="IPR000424">
    <property type="entry name" value="Primosome_PriB/ssb"/>
</dbReference>
<dbReference type="RefSeq" id="WP_185176744.1">
    <property type="nucleotide sequence ID" value="NZ_CP059404.1"/>
</dbReference>
<dbReference type="SUPFAM" id="SSF50249">
    <property type="entry name" value="Nucleic acid-binding proteins"/>
    <property type="match status" value="1"/>
</dbReference>
<dbReference type="GO" id="GO:0009295">
    <property type="term" value="C:nucleoid"/>
    <property type="evidence" value="ECO:0007669"/>
    <property type="project" value="TreeGrafter"/>
</dbReference>
<evidence type="ECO:0000256" key="2">
    <source>
        <dbReference type="HAMAP-Rule" id="MF_00984"/>
    </source>
</evidence>
<organism evidence="5 6">
    <name type="scientific">Corynebacterium incognita</name>
    <dbReference type="NCBI Taxonomy" id="2754725"/>
    <lineage>
        <taxon>Bacteria</taxon>
        <taxon>Bacillati</taxon>
        <taxon>Actinomycetota</taxon>
        <taxon>Actinomycetes</taxon>
        <taxon>Mycobacteriales</taxon>
        <taxon>Corynebacteriaceae</taxon>
        <taxon>Corynebacterium</taxon>
    </lineage>
</organism>
<evidence type="ECO:0000256" key="1">
    <source>
        <dbReference type="ARBA" id="ARBA00023125"/>
    </source>
</evidence>
<feature type="compositionally biased region" description="Gly residues" evidence="4">
    <location>
        <begin position="141"/>
        <end position="160"/>
    </location>
</feature>
<comment type="subunit">
    <text evidence="2">Homotetramer.</text>
</comment>
<dbReference type="NCBIfam" id="TIGR00621">
    <property type="entry name" value="ssb"/>
    <property type="match status" value="1"/>
</dbReference>
<dbReference type="EMBL" id="CP059404">
    <property type="protein sequence ID" value="QNE90371.1"/>
    <property type="molecule type" value="Genomic_DNA"/>
</dbReference>
<dbReference type="GO" id="GO:0003697">
    <property type="term" value="F:single-stranded DNA binding"/>
    <property type="evidence" value="ECO:0007669"/>
    <property type="project" value="UniProtKB-UniRule"/>
</dbReference>
<dbReference type="GO" id="GO:0006260">
    <property type="term" value="P:DNA replication"/>
    <property type="evidence" value="ECO:0007669"/>
    <property type="project" value="InterPro"/>
</dbReference>
<dbReference type="HAMAP" id="MF_00984">
    <property type="entry name" value="SSB"/>
    <property type="match status" value="1"/>
</dbReference>
<accession>A0A7G7CS05</accession>
<protein>
    <recommendedName>
        <fullName evidence="2 3">Single-stranded DNA-binding protein</fullName>
        <shortName evidence="2">SSB</shortName>
    </recommendedName>
</protein>
<evidence type="ECO:0000256" key="4">
    <source>
        <dbReference type="SAM" id="MobiDB-lite"/>
    </source>
</evidence>
<evidence type="ECO:0000256" key="3">
    <source>
        <dbReference type="RuleBase" id="RU000524"/>
    </source>
</evidence>
<dbReference type="PANTHER" id="PTHR10302">
    <property type="entry name" value="SINGLE-STRANDED DNA-BINDING PROTEIN"/>
    <property type="match status" value="1"/>
</dbReference>
<sequence length="200" mass="21160">MAQGDTNITFVGNLVADPELRFTPAGKAVANFRVASTPRRFNSQTNQWEDGEATFLTCNVWNKAAENVAESLTKGARVVVTGRLRQRSYQTREGENRTVFEIEVDEVGPSLRYATAQVNRNPREGGSGNYGGGNNFGGGNSNFGGGNGGNQGGNYGGFGGNQPQQAPASQPQQNAQPDNDPWGSAPQAGSNFGASEEPPF</sequence>
<proteinExistence type="inferred from homology"/>
<dbReference type="Pfam" id="PF00436">
    <property type="entry name" value="SSB"/>
    <property type="match status" value="1"/>
</dbReference>
<keyword evidence="6" id="KW-1185">Reference proteome</keyword>
<reference evidence="5 6" key="1">
    <citation type="submission" date="2020-07" db="EMBL/GenBank/DDBJ databases">
        <title>Complete genome and description of Corynebacterium incognita strain Marseille-Q3630 sp. nov.</title>
        <authorList>
            <person name="Boxberger M."/>
        </authorList>
    </citation>
    <scope>NUCLEOTIDE SEQUENCE [LARGE SCALE GENOMIC DNA]</scope>
    <source>
        <strain evidence="5 6">Marseille-Q3630</strain>
    </source>
</reference>
<dbReference type="NCBIfam" id="NF005851">
    <property type="entry name" value="PRK07772.1"/>
    <property type="match status" value="1"/>
</dbReference>
<dbReference type="Gene3D" id="2.40.50.140">
    <property type="entry name" value="Nucleic acid-binding proteins"/>
    <property type="match status" value="1"/>
</dbReference>
<dbReference type="CDD" id="cd04496">
    <property type="entry name" value="SSB_OBF"/>
    <property type="match status" value="1"/>
</dbReference>
<comment type="caution">
    <text evidence="2">Lacks conserved residue(s) required for the propagation of feature annotation.</text>
</comment>
<evidence type="ECO:0000313" key="6">
    <source>
        <dbReference type="Proteomes" id="UP000515743"/>
    </source>
</evidence>
<keyword evidence="1 2" id="KW-0238">DNA-binding</keyword>